<dbReference type="PROSITE" id="PS50125">
    <property type="entry name" value="GUANYLATE_CYCLASE_2"/>
    <property type="match status" value="2"/>
</dbReference>
<keyword evidence="2" id="KW-0067">ATP-binding</keyword>
<dbReference type="CDD" id="cd07302">
    <property type="entry name" value="CHD"/>
    <property type="match status" value="2"/>
</dbReference>
<evidence type="ECO:0000256" key="3">
    <source>
        <dbReference type="SAM" id="MobiDB-lite"/>
    </source>
</evidence>
<organism evidence="5 6">
    <name type="scientific">Planoprotostelium fungivorum</name>
    <dbReference type="NCBI Taxonomy" id="1890364"/>
    <lineage>
        <taxon>Eukaryota</taxon>
        <taxon>Amoebozoa</taxon>
        <taxon>Evosea</taxon>
        <taxon>Variosea</taxon>
        <taxon>Cavosteliida</taxon>
        <taxon>Cavosteliaceae</taxon>
        <taxon>Planoprotostelium</taxon>
    </lineage>
</organism>
<dbReference type="InterPro" id="IPR027417">
    <property type="entry name" value="P-loop_NTPase"/>
</dbReference>
<accession>A0A2P6N641</accession>
<keyword evidence="1" id="KW-0547">Nucleotide-binding</keyword>
<reference evidence="5 6" key="1">
    <citation type="journal article" date="2018" name="Genome Biol. Evol.">
        <title>Multiple Roots of Fruiting Body Formation in Amoebozoa.</title>
        <authorList>
            <person name="Hillmann F."/>
            <person name="Forbes G."/>
            <person name="Novohradska S."/>
            <person name="Ferling I."/>
            <person name="Riege K."/>
            <person name="Groth M."/>
            <person name="Westermann M."/>
            <person name="Marz M."/>
            <person name="Spaller T."/>
            <person name="Winckler T."/>
            <person name="Schaap P."/>
            <person name="Glockner G."/>
        </authorList>
    </citation>
    <scope>NUCLEOTIDE SEQUENCE [LARGE SCALE GENOMIC DNA]</scope>
    <source>
        <strain evidence="5 6">Jena</strain>
    </source>
</reference>
<feature type="domain" description="Guanylate cyclase" evidence="4">
    <location>
        <begin position="469"/>
        <end position="601"/>
    </location>
</feature>
<name>A0A2P6N641_9EUKA</name>
<dbReference type="PANTHER" id="PTHR16305:SF28">
    <property type="entry name" value="GUANYLATE CYCLASE DOMAIN-CONTAINING PROTEIN"/>
    <property type="match status" value="1"/>
</dbReference>
<feature type="region of interest" description="Disordered" evidence="3">
    <location>
        <begin position="1188"/>
        <end position="1222"/>
    </location>
</feature>
<dbReference type="GO" id="GO:0005524">
    <property type="term" value="F:ATP binding"/>
    <property type="evidence" value="ECO:0007669"/>
    <property type="project" value="UniProtKB-KW"/>
</dbReference>
<proteinExistence type="predicted"/>
<comment type="caution">
    <text evidence="5">The sequence shown here is derived from an EMBL/GenBank/DDBJ whole genome shotgun (WGS) entry which is preliminary data.</text>
</comment>
<dbReference type="InterPro" id="IPR029787">
    <property type="entry name" value="Nucleotide_cyclase"/>
</dbReference>
<dbReference type="GO" id="GO:0035556">
    <property type="term" value="P:intracellular signal transduction"/>
    <property type="evidence" value="ECO:0007669"/>
    <property type="project" value="InterPro"/>
</dbReference>
<dbReference type="Pfam" id="PF13191">
    <property type="entry name" value="AAA_16"/>
    <property type="match status" value="1"/>
</dbReference>
<protein>
    <submittedName>
        <fullName evidence="5">Adenylate/guanylate cyclase</fullName>
    </submittedName>
</protein>
<dbReference type="PANTHER" id="PTHR16305">
    <property type="entry name" value="TESTICULAR SOLUBLE ADENYLYL CYCLASE"/>
    <property type="match status" value="1"/>
</dbReference>
<dbReference type="STRING" id="1890364.A0A2P6N641"/>
<sequence>MTSKETYILQSMAAPGLPSLSIQDMETIASAQAAESVNTSISETKKEKKGRTVAEQLCSFLPQSVVESCLLKHNSGGIARRQSSFEALNTFLASPNMSRSVIDFTSPNTSTILNNNSSGPFNVPQIPERLLNAKFKLFPEENKKEFDFGSLSMEIHSAITAPIGAPARATTKEVPYSRRFRGTLMFTDVANFTPISERMSSLGASGVEMLAKHLNNYFGQVLDLIRMHGGELYKFAGDALISVFSEDAFPLEGKTHEQLVAELTLRAVQCGLDIQHRLNQYFINMADGSSFELRLRIGIGASELQALHVGGVDNYVEYVLDGEAFAQLKTTIEGDSGNVVCSPESWSHVRNLCEGVPIHTKKVPTNNAIPLSKEEEESPVKSGKDVIMSDQTVFLTPSAISHKSNAVQGENYHITKVLCPVKMIPLRPLPDLETLKKMEDSLSSYIQWVVVERIRSGQLLYLGEFRLVTVVFINLTNLVMTKPRGQLDSNGHLVNTLASANRVIKVIQRAVMSHEGFVRQTLVDDKGTVCIVVFGAPVSHEDDAVRGIRAAVQIRKELQDMGQVTSIGITSGKCYCGALGNPTRQEYAVVGDIVNLSARLMKAAEDHKYNVLCDAATYNRTCNSWDFDTHPPVTVKGKAVPIDIYTPLREMKGDRDKLREKKVPVGRQTEKEALKEGIEELKKGHGKFIMIEGEAGMGKSALSAYTRDIAEAEREIVVLEGNSDAIDRLTPYLPWKRIFEEILQIDRTDCLDTVKKNISVYLQGTTWLNNDCLAFLNVIIRHKIEESDYTKSVHGKQRNVQTLDLLTDIFDKFVEQRGKVLLILNDCHALDISSLALLAKIAKRVKSVCMVLTARPFSSPLWNELILHLKKRNLLSHCKLERMSDDEGKSLICDIFKVNSITDEVWKMFSSSWVGNPFYLQEMARSVKGSNVLVVNEGQCDVNLSAGNTIAHTIPESIEQIITSSIDALPLQQQLLLKVASVIGEVFDFVTLRGIFPIREHIGTLPQSLQALVAVGIVVEDRHHGHFRFNNSMIRDVSYNLLLNSQKIELHMAVASYIENNFENYISYYYTILAYHLCNAVILKNTGVDSTTVISAVNYLLKSIELSKESYADEEARSKCQLGLQVVERLPADHPERRHFENTLYLRLAMITQQISSFEEASEYYNKSKLPSLSDTIGMADVGMFHFKRKSDDEESGSMLPPSNGVTKKHKTSAPEEPMSTQ</sequence>
<feature type="domain" description="Guanylate cyclase" evidence="4">
    <location>
        <begin position="183"/>
        <end position="344"/>
    </location>
</feature>
<evidence type="ECO:0000256" key="2">
    <source>
        <dbReference type="ARBA" id="ARBA00022840"/>
    </source>
</evidence>
<evidence type="ECO:0000259" key="4">
    <source>
        <dbReference type="PROSITE" id="PS50125"/>
    </source>
</evidence>
<evidence type="ECO:0000313" key="5">
    <source>
        <dbReference type="EMBL" id="PRP79413.1"/>
    </source>
</evidence>
<dbReference type="InParanoid" id="A0A2P6N641"/>
<evidence type="ECO:0000256" key="1">
    <source>
        <dbReference type="ARBA" id="ARBA00022741"/>
    </source>
</evidence>
<evidence type="ECO:0000313" key="6">
    <source>
        <dbReference type="Proteomes" id="UP000241769"/>
    </source>
</evidence>
<dbReference type="OrthoDB" id="194468at2759"/>
<dbReference type="GO" id="GO:0005737">
    <property type="term" value="C:cytoplasm"/>
    <property type="evidence" value="ECO:0007669"/>
    <property type="project" value="TreeGrafter"/>
</dbReference>
<dbReference type="SUPFAM" id="SSF55073">
    <property type="entry name" value="Nucleotide cyclase"/>
    <property type="match status" value="2"/>
</dbReference>
<dbReference type="InterPro" id="IPR041664">
    <property type="entry name" value="AAA_16"/>
</dbReference>
<dbReference type="Proteomes" id="UP000241769">
    <property type="component" value="Unassembled WGS sequence"/>
</dbReference>
<dbReference type="GO" id="GO:0004016">
    <property type="term" value="F:adenylate cyclase activity"/>
    <property type="evidence" value="ECO:0007669"/>
    <property type="project" value="TreeGrafter"/>
</dbReference>
<gene>
    <name evidence="5" type="ORF">PROFUN_08174</name>
</gene>
<dbReference type="InterPro" id="IPR001054">
    <property type="entry name" value="A/G_cyclase"/>
</dbReference>
<keyword evidence="6" id="KW-1185">Reference proteome</keyword>
<dbReference type="EMBL" id="MDYQ01000184">
    <property type="protein sequence ID" value="PRP79413.1"/>
    <property type="molecule type" value="Genomic_DNA"/>
</dbReference>
<dbReference type="Gene3D" id="3.30.70.1230">
    <property type="entry name" value="Nucleotide cyclase"/>
    <property type="match status" value="2"/>
</dbReference>
<dbReference type="SUPFAM" id="SSF52540">
    <property type="entry name" value="P-loop containing nucleoside triphosphate hydrolases"/>
    <property type="match status" value="1"/>
</dbReference>
<dbReference type="AlphaFoldDB" id="A0A2P6N641"/>
<dbReference type="GO" id="GO:0009190">
    <property type="term" value="P:cyclic nucleotide biosynthetic process"/>
    <property type="evidence" value="ECO:0007669"/>
    <property type="project" value="InterPro"/>
</dbReference>
<dbReference type="Pfam" id="PF00211">
    <property type="entry name" value="Guanylate_cyc"/>
    <property type="match status" value="1"/>
</dbReference>